<proteinExistence type="predicted"/>
<feature type="compositionally biased region" description="Polar residues" evidence="2">
    <location>
        <begin position="577"/>
        <end position="586"/>
    </location>
</feature>
<dbReference type="Proteomes" id="UP000694396">
    <property type="component" value="Unplaced"/>
</dbReference>
<keyword evidence="5" id="KW-1185">Reference proteome</keyword>
<feature type="compositionally biased region" description="Basic and acidic residues" evidence="2">
    <location>
        <begin position="201"/>
        <end position="294"/>
    </location>
</feature>
<reference evidence="4" key="2">
    <citation type="submission" date="2025-09" db="UniProtKB">
        <authorList>
            <consortium name="Ensembl"/>
        </authorList>
    </citation>
    <scope>IDENTIFICATION</scope>
</reference>
<feature type="region of interest" description="Disordered" evidence="2">
    <location>
        <begin position="1"/>
        <end position="103"/>
    </location>
</feature>
<feature type="region of interest" description="Disordered" evidence="2">
    <location>
        <begin position="485"/>
        <end position="513"/>
    </location>
</feature>
<dbReference type="InterPro" id="IPR058191">
    <property type="entry name" value="CSPP1_C"/>
</dbReference>
<reference evidence="4" key="1">
    <citation type="submission" date="2025-08" db="UniProtKB">
        <authorList>
            <consortium name="Ensembl"/>
        </authorList>
    </citation>
    <scope>IDENTIFICATION</scope>
</reference>
<dbReference type="GO" id="GO:0005874">
    <property type="term" value="C:microtubule"/>
    <property type="evidence" value="ECO:0007669"/>
    <property type="project" value="InterPro"/>
</dbReference>
<evidence type="ECO:0000256" key="1">
    <source>
        <dbReference type="SAM" id="Coils"/>
    </source>
</evidence>
<dbReference type="PANTHER" id="PTHR21616:SF2">
    <property type="entry name" value="CENTROSOME AND SPINDLE POLE-ASSOCIATED PROTEIN 1"/>
    <property type="match status" value="1"/>
</dbReference>
<feature type="compositionally biased region" description="Basic and acidic residues" evidence="2">
    <location>
        <begin position="64"/>
        <end position="85"/>
    </location>
</feature>
<dbReference type="Pfam" id="PF24578">
    <property type="entry name" value="CSPP1_C"/>
    <property type="match status" value="1"/>
</dbReference>
<dbReference type="InterPro" id="IPR026708">
    <property type="entry name" value="CSPP1"/>
</dbReference>
<feature type="region of interest" description="Disordered" evidence="2">
    <location>
        <begin position="201"/>
        <end position="319"/>
    </location>
</feature>
<feature type="compositionally biased region" description="Basic and acidic residues" evidence="2">
    <location>
        <begin position="30"/>
        <end position="50"/>
    </location>
</feature>
<dbReference type="GO" id="GO:0000922">
    <property type="term" value="C:spindle pole"/>
    <property type="evidence" value="ECO:0007669"/>
    <property type="project" value="InterPro"/>
</dbReference>
<dbReference type="GO" id="GO:0005813">
    <property type="term" value="C:centrosome"/>
    <property type="evidence" value="ECO:0007669"/>
    <property type="project" value="InterPro"/>
</dbReference>
<feature type="compositionally biased region" description="Basic and acidic residues" evidence="2">
    <location>
        <begin position="485"/>
        <end position="496"/>
    </location>
</feature>
<organism evidence="4 5">
    <name type="scientific">Cyanoderma ruficeps</name>
    <name type="common">rufous-capped babbler</name>
    <dbReference type="NCBI Taxonomy" id="181631"/>
    <lineage>
        <taxon>Eukaryota</taxon>
        <taxon>Metazoa</taxon>
        <taxon>Chordata</taxon>
        <taxon>Craniata</taxon>
        <taxon>Vertebrata</taxon>
        <taxon>Euteleostomi</taxon>
        <taxon>Archelosauria</taxon>
        <taxon>Archosauria</taxon>
        <taxon>Dinosauria</taxon>
        <taxon>Saurischia</taxon>
        <taxon>Theropoda</taxon>
        <taxon>Coelurosauria</taxon>
        <taxon>Aves</taxon>
        <taxon>Neognathae</taxon>
        <taxon>Neoaves</taxon>
        <taxon>Telluraves</taxon>
        <taxon>Australaves</taxon>
        <taxon>Passeriformes</taxon>
        <taxon>Sylvioidea</taxon>
        <taxon>Timaliidae</taxon>
        <taxon>Cyanoderma</taxon>
    </lineage>
</organism>
<feature type="domain" description="Centrosome and spindle pole-associated protein 1 C-terminal" evidence="3">
    <location>
        <begin position="426"/>
        <end position="480"/>
    </location>
</feature>
<feature type="region of interest" description="Disordered" evidence="2">
    <location>
        <begin position="660"/>
        <end position="684"/>
    </location>
</feature>
<feature type="region of interest" description="Disordered" evidence="2">
    <location>
        <begin position="544"/>
        <end position="595"/>
    </location>
</feature>
<sequence>MMGMQHIPSLDPPLGQAPVEQPVSNIGQRDTGDRQRSIGVYSEEKTKPSKEATLSYQQELQQQIREREERRRQEREEKEKLEAEMRNYNPWGRGGGGAPLKDAEGNLITDLNIMHRRNEEAYHKPEARLYEDKRAIVDLSLASSRPENSEASTNKIAGITFAQASPFARGNVFGEPPSPEQLKRQESYKNFLRLQIEEKRRREEAEREKLRIEEEKEEKRLAEQRMRIQKAYEEELEERRRKDEERRLKNKEIIQLDEERRKEAEKQGKEKEEKQEEQLKQYFEKEKVEEEKKMLSRQPSPVIPTLQNKSGRKEERIPSAESRLSYYAQDPAPPRAPSPPVPARRNQLRSLEERKNVINELSEMRKQLRSEERRLQEQLLNVASHDNVPITRRREKNPRDIFEMARLRLQAPARRLSLKEAQDPVNIQNIWEFNELKYKDPETRMGLRHMYPDPPKDDRTLEIQQQALLREQQRKLGRMRMRRETEAFHDQDDSALDRYPPTMGLSRSESNEFQKNSLLESDSAFIGANGEMFSALEEVNLLPQHPPSARERRRLKQRALERAEEVPPLQTPLLQPDSFSLHSNFSLDADQGKGKNEERLHRLTELQQKSPSLGDDISLGDVDDLLKRAQSHASSTDTVATEPWLRPGTSATLRRLLAEQPSSAKLSPDTALPLGWHGLSTAHG</sequence>
<evidence type="ECO:0000313" key="5">
    <source>
        <dbReference type="Proteomes" id="UP000694396"/>
    </source>
</evidence>
<keyword evidence="1" id="KW-0175">Coiled coil</keyword>
<dbReference type="AlphaFoldDB" id="A0A8C3QQ06"/>
<dbReference type="Ensembl" id="ENSCRFT00000009876.1">
    <property type="protein sequence ID" value="ENSCRFP00000009537.1"/>
    <property type="gene ID" value="ENSCRFG00000007433.1"/>
</dbReference>
<name>A0A8C3QQ06_9PASS</name>
<dbReference type="PANTHER" id="PTHR21616">
    <property type="entry name" value="CENTROSOME SPINDLE POLE ASSOCIATED PROTEIN"/>
    <property type="match status" value="1"/>
</dbReference>
<protein>
    <recommendedName>
        <fullName evidence="3">Centrosome and spindle pole-associated protein 1 C-terminal domain-containing protein</fullName>
    </recommendedName>
</protein>
<accession>A0A8C3QQ06</accession>
<evidence type="ECO:0000313" key="4">
    <source>
        <dbReference type="Ensembl" id="ENSCRFP00000009537.1"/>
    </source>
</evidence>
<evidence type="ECO:0000256" key="2">
    <source>
        <dbReference type="SAM" id="MobiDB-lite"/>
    </source>
</evidence>
<feature type="coiled-coil region" evidence="1">
    <location>
        <begin position="351"/>
        <end position="381"/>
    </location>
</feature>
<dbReference type="GO" id="GO:0032467">
    <property type="term" value="P:positive regulation of cytokinesis"/>
    <property type="evidence" value="ECO:0007669"/>
    <property type="project" value="InterPro"/>
</dbReference>
<evidence type="ECO:0000259" key="3">
    <source>
        <dbReference type="Pfam" id="PF24578"/>
    </source>
</evidence>